<proteinExistence type="predicted"/>
<feature type="domain" description="NAD(P)-binding" evidence="1">
    <location>
        <begin position="7"/>
        <end position="306"/>
    </location>
</feature>
<dbReference type="Gene3D" id="3.90.25.10">
    <property type="entry name" value="UDP-galactose 4-epimerase, domain 1"/>
    <property type="match status" value="1"/>
</dbReference>
<dbReference type="Gene3D" id="3.40.50.720">
    <property type="entry name" value="NAD(P)-binding Rossmann-like Domain"/>
    <property type="match status" value="1"/>
</dbReference>
<name>A0A7C5URH9_UNCC3</name>
<organism evidence="2">
    <name type="scientific">candidate division CPR3 bacterium</name>
    <dbReference type="NCBI Taxonomy" id="2268181"/>
    <lineage>
        <taxon>Bacteria</taxon>
        <taxon>Bacteria division CPR3</taxon>
    </lineage>
</organism>
<accession>A0A7C5URH9</accession>
<comment type="caution">
    <text evidence="2">The sequence shown here is derived from an EMBL/GenBank/DDBJ whole genome shotgun (WGS) entry which is preliminary data.</text>
</comment>
<sequence>MTLKRILITGGAGFIGSHLAEDLIKDGYSVKIIDDFSSGNVVNILSLFNSRRFKFVRGSVTDKELVRSATADIDVIFHLAAQIHVDRSIIEPKYTFEANTLGTLNILDAALENNVELVIYASSSEVYGSAKYIPMNEDHPLNPASPYAASKVAADRLCFAYYNTYKLPVVVVRCFNTYGPRQRDTGYAAVIPKFIKRVLSGIPPLIYGDGTQTRDYMYIKDAVQAYKLVLKAYENVVGKAINFGTGREITILELANKILNLCGNNTGLIHVSPRPGEIQRLCADISLAKKELDFEPKYTIEKGLEEFIKWYKEGKHEEWVDTPESRR</sequence>
<dbReference type="EMBL" id="DRVY01000029">
    <property type="protein sequence ID" value="HHR92072.1"/>
    <property type="molecule type" value="Genomic_DNA"/>
</dbReference>
<dbReference type="SUPFAM" id="SSF51735">
    <property type="entry name" value="NAD(P)-binding Rossmann-fold domains"/>
    <property type="match status" value="1"/>
</dbReference>
<dbReference type="PANTHER" id="PTHR43000">
    <property type="entry name" value="DTDP-D-GLUCOSE 4,6-DEHYDRATASE-RELATED"/>
    <property type="match status" value="1"/>
</dbReference>
<reference evidence="2" key="1">
    <citation type="journal article" date="2020" name="mSystems">
        <title>Genome- and Community-Level Interaction Insights into Carbon Utilization and Element Cycling Functions of Hydrothermarchaeota in Hydrothermal Sediment.</title>
        <authorList>
            <person name="Zhou Z."/>
            <person name="Liu Y."/>
            <person name="Xu W."/>
            <person name="Pan J."/>
            <person name="Luo Z.H."/>
            <person name="Li M."/>
        </authorList>
    </citation>
    <scope>NUCLEOTIDE SEQUENCE [LARGE SCALE GENOMIC DNA]</scope>
    <source>
        <strain evidence="2">SpSt-1042</strain>
    </source>
</reference>
<protein>
    <submittedName>
        <fullName evidence="2">NAD-dependent epimerase/dehydratase family protein</fullName>
    </submittedName>
</protein>
<dbReference type="Pfam" id="PF16363">
    <property type="entry name" value="GDP_Man_Dehyd"/>
    <property type="match status" value="1"/>
</dbReference>
<dbReference type="AlphaFoldDB" id="A0A7C5URH9"/>
<evidence type="ECO:0000313" key="2">
    <source>
        <dbReference type="EMBL" id="HHR92072.1"/>
    </source>
</evidence>
<dbReference type="InterPro" id="IPR036291">
    <property type="entry name" value="NAD(P)-bd_dom_sf"/>
</dbReference>
<dbReference type="InterPro" id="IPR016040">
    <property type="entry name" value="NAD(P)-bd_dom"/>
</dbReference>
<evidence type="ECO:0000259" key="1">
    <source>
        <dbReference type="Pfam" id="PF16363"/>
    </source>
</evidence>
<gene>
    <name evidence="2" type="ORF">ENL96_00975</name>
</gene>